<dbReference type="GO" id="GO:0022857">
    <property type="term" value="F:transmembrane transporter activity"/>
    <property type="evidence" value="ECO:0007669"/>
    <property type="project" value="InterPro"/>
</dbReference>
<dbReference type="Pfam" id="PF00892">
    <property type="entry name" value="EamA"/>
    <property type="match status" value="1"/>
</dbReference>
<keyword evidence="5" id="KW-0997">Cell inner membrane</keyword>
<feature type="transmembrane region" description="Helical" evidence="12">
    <location>
        <begin position="76"/>
        <end position="96"/>
    </location>
</feature>
<dbReference type="GO" id="GO:0005886">
    <property type="term" value="C:plasma membrane"/>
    <property type="evidence" value="ECO:0007669"/>
    <property type="project" value="UniProtKB-SubCell"/>
</dbReference>
<evidence type="ECO:0000256" key="9">
    <source>
        <dbReference type="ARBA" id="ARBA00022989"/>
    </source>
</evidence>
<feature type="domain" description="EamA" evidence="13">
    <location>
        <begin position="10"/>
        <end position="119"/>
    </location>
</feature>
<evidence type="ECO:0000256" key="8">
    <source>
        <dbReference type="ARBA" id="ARBA00022985"/>
    </source>
</evidence>
<comment type="similarity">
    <text evidence="2">Belongs to the EamA transporter family.</text>
</comment>
<keyword evidence="15" id="KW-1185">Reference proteome</keyword>
<accession>A0A229UIU8</accession>
<keyword evidence="4" id="KW-0444">Lipid biosynthesis</keyword>
<evidence type="ECO:0000256" key="11">
    <source>
        <dbReference type="ARBA" id="ARBA00023136"/>
    </source>
</evidence>
<feature type="transmembrane region" description="Helical" evidence="12">
    <location>
        <begin position="47"/>
        <end position="69"/>
    </location>
</feature>
<dbReference type="OrthoDB" id="9156836at2"/>
<dbReference type="SUPFAM" id="SSF103481">
    <property type="entry name" value="Multidrug resistance efflux transporter EmrE"/>
    <property type="match status" value="1"/>
</dbReference>
<evidence type="ECO:0000256" key="1">
    <source>
        <dbReference type="ARBA" id="ARBA00004651"/>
    </source>
</evidence>
<sequence length="122" mass="13116">MNKRVIKYIWLIASILLGAAGQVLMKWGVSAAKPAGAALLTWAGVKAYWPVMAGIGSYGLSSIFWLLALKRFPLSTAYPMVSVSYIVVMVLSFYLFQESLSMQKWAGAALISAGVLVIARAG</sequence>
<evidence type="ECO:0000313" key="14">
    <source>
        <dbReference type="EMBL" id="OXM82839.1"/>
    </source>
</evidence>
<name>A0A229UIU8_9BACL</name>
<keyword evidence="10" id="KW-0443">Lipid metabolism</keyword>
<dbReference type="PANTHER" id="PTHR30561:SF9">
    <property type="entry name" value="4-AMINO-4-DEOXY-L-ARABINOSE-PHOSPHOUNDECAPRENOL FLIPPASE SUBUNIT ARNF-RELATED"/>
    <property type="match status" value="1"/>
</dbReference>
<evidence type="ECO:0000256" key="6">
    <source>
        <dbReference type="ARBA" id="ARBA00022556"/>
    </source>
</evidence>
<evidence type="ECO:0000256" key="2">
    <source>
        <dbReference type="ARBA" id="ARBA00007362"/>
    </source>
</evidence>
<evidence type="ECO:0000256" key="10">
    <source>
        <dbReference type="ARBA" id="ARBA00023098"/>
    </source>
</evidence>
<proteinExistence type="inferred from homology"/>
<evidence type="ECO:0000313" key="15">
    <source>
        <dbReference type="Proteomes" id="UP000215509"/>
    </source>
</evidence>
<dbReference type="InterPro" id="IPR000390">
    <property type="entry name" value="Small_drug/metabolite_transptr"/>
</dbReference>
<evidence type="ECO:0000256" key="4">
    <source>
        <dbReference type="ARBA" id="ARBA00022516"/>
    </source>
</evidence>
<keyword evidence="8" id="KW-0448">Lipopolysaccharide biosynthesis</keyword>
<keyword evidence="11 12" id="KW-0472">Membrane</keyword>
<dbReference type="EMBL" id="NMQW01000056">
    <property type="protein sequence ID" value="OXM82839.1"/>
    <property type="molecule type" value="Genomic_DNA"/>
</dbReference>
<keyword evidence="6" id="KW-0441">Lipid A biosynthesis</keyword>
<organism evidence="14 15">
    <name type="scientific">Paenibacillus rigui</name>
    <dbReference type="NCBI Taxonomy" id="554312"/>
    <lineage>
        <taxon>Bacteria</taxon>
        <taxon>Bacillati</taxon>
        <taxon>Bacillota</taxon>
        <taxon>Bacilli</taxon>
        <taxon>Bacillales</taxon>
        <taxon>Paenibacillaceae</taxon>
        <taxon>Paenibacillus</taxon>
    </lineage>
</organism>
<evidence type="ECO:0000256" key="12">
    <source>
        <dbReference type="SAM" id="Phobius"/>
    </source>
</evidence>
<evidence type="ECO:0000256" key="5">
    <source>
        <dbReference type="ARBA" id="ARBA00022519"/>
    </source>
</evidence>
<dbReference type="PANTHER" id="PTHR30561">
    <property type="entry name" value="SMR FAMILY PROTON-DEPENDENT DRUG EFFLUX TRANSPORTER SUGE"/>
    <property type="match status" value="1"/>
</dbReference>
<comment type="caution">
    <text evidence="14">The sequence shown here is derived from an EMBL/GenBank/DDBJ whole genome shotgun (WGS) entry which is preliminary data.</text>
</comment>
<evidence type="ECO:0000259" key="13">
    <source>
        <dbReference type="Pfam" id="PF00892"/>
    </source>
</evidence>
<dbReference type="Proteomes" id="UP000215509">
    <property type="component" value="Unassembled WGS sequence"/>
</dbReference>
<keyword evidence="7 12" id="KW-0812">Transmembrane</keyword>
<keyword evidence="9 12" id="KW-1133">Transmembrane helix</keyword>
<dbReference type="InterPro" id="IPR000620">
    <property type="entry name" value="EamA_dom"/>
</dbReference>
<keyword evidence="3" id="KW-1003">Cell membrane</keyword>
<dbReference type="InterPro" id="IPR037185">
    <property type="entry name" value="EmrE-like"/>
</dbReference>
<evidence type="ECO:0000256" key="3">
    <source>
        <dbReference type="ARBA" id="ARBA00022475"/>
    </source>
</evidence>
<reference evidence="14 15" key="1">
    <citation type="submission" date="2017-07" db="EMBL/GenBank/DDBJ databases">
        <title>Genome sequencing and assembly of Paenibacillus rigui.</title>
        <authorList>
            <person name="Mayilraj S."/>
        </authorList>
    </citation>
    <scope>NUCLEOTIDE SEQUENCE [LARGE SCALE GENOMIC DNA]</scope>
    <source>
        <strain evidence="14 15">JCM 16352</strain>
    </source>
</reference>
<comment type="subcellular location">
    <subcellularLocation>
        <location evidence="1">Cell membrane</location>
        <topology evidence="1">Multi-pass membrane protein</topology>
    </subcellularLocation>
</comment>
<evidence type="ECO:0000256" key="7">
    <source>
        <dbReference type="ARBA" id="ARBA00022692"/>
    </source>
</evidence>
<dbReference type="Gene3D" id="1.10.3730.20">
    <property type="match status" value="1"/>
</dbReference>
<dbReference type="AlphaFoldDB" id="A0A229UIU8"/>
<protein>
    <recommendedName>
        <fullName evidence="13">EamA domain-containing protein</fullName>
    </recommendedName>
</protein>
<dbReference type="GO" id="GO:0009103">
    <property type="term" value="P:lipopolysaccharide biosynthetic process"/>
    <property type="evidence" value="ECO:0007669"/>
    <property type="project" value="UniProtKB-KW"/>
</dbReference>
<gene>
    <name evidence="14" type="ORF">CF651_28790</name>
</gene>